<keyword evidence="4 7" id="KW-0808">Transferase</keyword>
<dbReference type="PANTHER" id="PTHR43178:SF5">
    <property type="entry name" value="LIPOAMIDE ACYLTRANSFERASE COMPONENT OF BRANCHED-CHAIN ALPHA-KETO ACID DEHYDROGENASE COMPLEX, MITOCHONDRIAL"/>
    <property type="match status" value="1"/>
</dbReference>
<dbReference type="EMBL" id="RJJX01000042">
    <property type="protein sequence ID" value="RUT72843.1"/>
    <property type="molecule type" value="Genomic_DNA"/>
</dbReference>
<dbReference type="AlphaFoldDB" id="A0A434AEM5"/>
<evidence type="ECO:0000313" key="11">
    <source>
        <dbReference type="Proteomes" id="UP000282985"/>
    </source>
</evidence>
<dbReference type="Gene3D" id="3.30.559.10">
    <property type="entry name" value="Chloramphenicol acetyltransferase-like domain"/>
    <property type="match status" value="1"/>
</dbReference>
<keyword evidence="5 7" id="KW-0450">Lipoyl</keyword>
<comment type="similarity">
    <text evidence="2 7">Belongs to the 2-oxoacid dehydrogenase family.</text>
</comment>
<evidence type="ECO:0000256" key="3">
    <source>
        <dbReference type="ARBA" id="ARBA00011484"/>
    </source>
</evidence>
<proteinExistence type="inferred from homology"/>
<dbReference type="InterPro" id="IPR023213">
    <property type="entry name" value="CAT-like_dom_sf"/>
</dbReference>
<keyword evidence="6 7" id="KW-0012">Acyltransferase</keyword>
<dbReference type="SUPFAM" id="SSF51230">
    <property type="entry name" value="Single hybrid motif"/>
    <property type="match status" value="1"/>
</dbReference>
<evidence type="ECO:0000256" key="5">
    <source>
        <dbReference type="ARBA" id="ARBA00022823"/>
    </source>
</evidence>
<dbReference type="InterPro" id="IPR011053">
    <property type="entry name" value="Single_hybrid_motif"/>
</dbReference>
<feature type="domain" description="Lipoyl-binding" evidence="8">
    <location>
        <begin position="3"/>
        <end position="78"/>
    </location>
</feature>
<protein>
    <recommendedName>
        <fullName evidence="7">Dihydrolipoamide acetyltransferase component of pyruvate dehydrogenase complex</fullName>
        <ecNumber evidence="7">2.3.1.-</ecNumber>
    </recommendedName>
</protein>
<dbReference type="PROSITE" id="PS51826">
    <property type="entry name" value="PSBD"/>
    <property type="match status" value="1"/>
</dbReference>
<evidence type="ECO:0000256" key="2">
    <source>
        <dbReference type="ARBA" id="ARBA00007317"/>
    </source>
</evidence>
<dbReference type="SUPFAM" id="SSF47005">
    <property type="entry name" value="Peripheral subunit-binding domain of 2-oxo acid dehydrogenase complex"/>
    <property type="match status" value="1"/>
</dbReference>
<dbReference type="Gene3D" id="4.10.320.10">
    <property type="entry name" value="E3-binding domain"/>
    <property type="match status" value="1"/>
</dbReference>
<evidence type="ECO:0000256" key="7">
    <source>
        <dbReference type="RuleBase" id="RU003423"/>
    </source>
</evidence>
<dbReference type="SUPFAM" id="SSF52777">
    <property type="entry name" value="CoA-dependent acyltransferases"/>
    <property type="match status" value="1"/>
</dbReference>
<feature type="domain" description="Peripheral subunit-binding (PSBD)" evidence="9">
    <location>
        <begin position="122"/>
        <end position="162"/>
    </location>
</feature>
<dbReference type="InterPro" id="IPR004167">
    <property type="entry name" value="PSBD"/>
</dbReference>
<dbReference type="GO" id="GO:0016407">
    <property type="term" value="F:acetyltransferase activity"/>
    <property type="evidence" value="ECO:0007669"/>
    <property type="project" value="TreeGrafter"/>
</dbReference>
<dbReference type="InterPro" id="IPR003016">
    <property type="entry name" value="2-oxoA_DH_lipoyl-BS"/>
</dbReference>
<dbReference type="Pfam" id="PF00364">
    <property type="entry name" value="Biotin_lipoyl"/>
    <property type="match status" value="1"/>
</dbReference>
<dbReference type="CDD" id="cd06849">
    <property type="entry name" value="lipoyl_domain"/>
    <property type="match status" value="1"/>
</dbReference>
<evidence type="ECO:0000256" key="4">
    <source>
        <dbReference type="ARBA" id="ARBA00022679"/>
    </source>
</evidence>
<evidence type="ECO:0000259" key="9">
    <source>
        <dbReference type="PROSITE" id="PS51826"/>
    </source>
</evidence>
<name>A0A434AEM5_9BACT</name>
<dbReference type="PANTHER" id="PTHR43178">
    <property type="entry name" value="DIHYDROLIPOAMIDE ACETYLTRANSFERASE COMPONENT OF PYRUVATE DEHYDROGENASE COMPLEX"/>
    <property type="match status" value="1"/>
</dbReference>
<evidence type="ECO:0000256" key="1">
    <source>
        <dbReference type="ARBA" id="ARBA00001938"/>
    </source>
</evidence>
<dbReference type="InterPro" id="IPR001078">
    <property type="entry name" value="2-oxoacid_DH_actylTfrase"/>
</dbReference>
<dbReference type="Pfam" id="PF00198">
    <property type="entry name" value="2-oxoacid_dh"/>
    <property type="match status" value="1"/>
</dbReference>
<sequence>MSSFEILMPKMGESVQEATITKMFVKLNDRVEEDDLLFEIATDKVDSEIPSPVEGKVIEVRFKEDDVVPVGEVVAVIAMGDAEDVVSPDITEEPESKVETVIPETTAVVESTEDLVSASGRFYSPLVKSIAKSENISIQELDAIPGHGKEGRVQKQDVLNYLSNRNGSAVVKTEEKSAAPQATAPKAKVSMSVGAQDQIVEMDRMRRIIADHMVMSKQTSPHVTAMVEADVTDMVNWRNKVKDAFLKKEKTKLTFMPIIIEAVAKSLREFPGVNASVDGYNIILKKDINIGVAVALPSNNLIVPVIKNSDHKNLIGLASEMNRLADDARNNKLNPDDIQGGTFTISNFGSFKNVMGTPIINQPQVAILAVGTIEKKPAVLETPAGDVIVPRQKMFLSLSYDHRVVDGALGGAFLRKIADYLEEFDINRSI</sequence>
<dbReference type="GO" id="GO:0031405">
    <property type="term" value="F:lipoic acid binding"/>
    <property type="evidence" value="ECO:0007669"/>
    <property type="project" value="TreeGrafter"/>
</dbReference>
<evidence type="ECO:0000313" key="10">
    <source>
        <dbReference type="EMBL" id="RUT72843.1"/>
    </source>
</evidence>
<dbReference type="PROSITE" id="PS00189">
    <property type="entry name" value="LIPOYL"/>
    <property type="match status" value="1"/>
</dbReference>
<dbReference type="EC" id="2.3.1.-" evidence="7"/>
<comment type="caution">
    <text evidence="10">The sequence shown here is derived from an EMBL/GenBank/DDBJ whole genome shotgun (WGS) entry which is preliminary data.</text>
</comment>
<dbReference type="InterPro" id="IPR050743">
    <property type="entry name" value="2-oxoacid_DH_E2_comp"/>
</dbReference>
<evidence type="ECO:0000259" key="8">
    <source>
        <dbReference type="PROSITE" id="PS50968"/>
    </source>
</evidence>
<evidence type="ECO:0000256" key="6">
    <source>
        <dbReference type="ARBA" id="ARBA00023315"/>
    </source>
</evidence>
<keyword evidence="11" id="KW-1185">Reference proteome</keyword>
<dbReference type="Gene3D" id="2.40.50.100">
    <property type="match status" value="1"/>
</dbReference>
<dbReference type="RefSeq" id="WP_127345039.1">
    <property type="nucleotide sequence ID" value="NZ_RJJX01000042.1"/>
</dbReference>
<dbReference type="Pfam" id="PF02817">
    <property type="entry name" value="E3_binding"/>
    <property type="match status" value="1"/>
</dbReference>
<dbReference type="OrthoDB" id="9805770at2"/>
<dbReference type="Proteomes" id="UP000282985">
    <property type="component" value="Unassembled WGS sequence"/>
</dbReference>
<dbReference type="GO" id="GO:0005737">
    <property type="term" value="C:cytoplasm"/>
    <property type="evidence" value="ECO:0007669"/>
    <property type="project" value="TreeGrafter"/>
</dbReference>
<dbReference type="FunFam" id="3.30.559.10:FF:000007">
    <property type="entry name" value="Dihydrolipoamide acetyltransferase component of pyruvate dehydrogenase complex"/>
    <property type="match status" value="1"/>
</dbReference>
<comment type="subunit">
    <text evidence="3">Forms a 24-polypeptide structural core with octahedral symmetry.</text>
</comment>
<organism evidence="10 11">
    <name type="scientific">Ancylomarina longa</name>
    <dbReference type="NCBI Taxonomy" id="2487017"/>
    <lineage>
        <taxon>Bacteria</taxon>
        <taxon>Pseudomonadati</taxon>
        <taxon>Bacteroidota</taxon>
        <taxon>Bacteroidia</taxon>
        <taxon>Marinilabiliales</taxon>
        <taxon>Marinifilaceae</taxon>
        <taxon>Ancylomarina</taxon>
    </lineage>
</organism>
<dbReference type="InterPro" id="IPR036625">
    <property type="entry name" value="E3-bd_dom_sf"/>
</dbReference>
<dbReference type="PROSITE" id="PS50968">
    <property type="entry name" value="BIOTINYL_LIPOYL"/>
    <property type="match status" value="1"/>
</dbReference>
<comment type="cofactor">
    <cofactor evidence="1 7">
        <name>(R)-lipoate</name>
        <dbReference type="ChEBI" id="CHEBI:83088"/>
    </cofactor>
</comment>
<dbReference type="InterPro" id="IPR000089">
    <property type="entry name" value="Biotin_lipoyl"/>
</dbReference>
<gene>
    <name evidence="10" type="ORF">DLK05_16370</name>
</gene>
<reference evidence="10 11" key="1">
    <citation type="submission" date="2018-11" db="EMBL/GenBank/DDBJ databases">
        <title>Parancylomarina longa gen. nov., sp. nov., isolated from sediments of southern Okinawa.</title>
        <authorList>
            <person name="Fu T."/>
        </authorList>
    </citation>
    <scope>NUCLEOTIDE SEQUENCE [LARGE SCALE GENOMIC DNA]</scope>
    <source>
        <strain evidence="10 11">T3-2 S1-C</strain>
    </source>
</reference>
<accession>A0A434AEM5</accession>